<proteinExistence type="predicted"/>
<feature type="compositionally biased region" description="Basic and acidic residues" evidence="2">
    <location>
        <begin position="162"/>
        <end position="190"/>
    </location>
</feature>
<dbReference type="EMBL" id="AGNL01044214">
    <property type="protein sequence ID" value="EJK50077.1"/>
    <property type="molecule type" value="Genomic_DNA"/>
</dbReference>
<name>K0RTU4_THAOC</name>
<sequence length="1266" mass="144207">MSQQPPDEDDMNADNYSRDQQELKLFYEDAYEKQNVYSQDAFSSQHSLSQHSMSHLSQAELSRMEESYLSQTSHHEDEEERQRKKQLRRERRESGVKVKKKRKPPTEIQIKKQKDYVRFKNKAVDISQEKDVGGSIEYIARQKLSSRSEQDRLKSVALKRQARQDLEAEAELQHDGEDASQREGERKQSSDEINWNYKDEGYTTMPASDAKKLPYYIYTRPRQWEHSEDESIESDRRRKRRRKTSQFTLLVDRDDESVESAKSERDFFEQNAATSEQDNAARTFPLHFQQYKANMDLFGLVDMRTSGPNRLIASHARYARQLWTQLVAAGSRLGYEHANSVIEKKQTRDAGAIKSDDSISNISNSSLSSASSKSAELFGEALASQTSVIKIEDEAEDEPSLHHKRQNELLRLMNVVHLLPTYTHRHRLILKVSHELGTNRRLWETEMKQWLEVDDDDDDDGPGELEAKRKPKLKLNPNQLMAIKSFLGIDASAPLPPSWMTDPSMSTHLEAVHNKLYFMRTSLLTQFRRLVDVTKGTFPETSGCEGPKLTKGPFSIEISPIKETEREGSPDRPKSPCDDIAGEGDTVEFNLETKEDEGDNLEDGLQTEGQRPKGVPDGADSAGKSDIPNIPLPVFSSTKGEDYYLRMFHETDIDLSDAVVSLASFLAQLASAKAKLQRLDSDKADFRVRNSLRMARRELHRWHDLTLSYLDMVQSMAEPKPLNFYRLGDSFPASAPFAQAVSLTQSYLANNGNDVSFQVETHYKGGSDVGEEGISKDNADMVPEDASYFKCAAEQISTQSSIKNQSLSTFAPIRLTSGIAMLAQCLPCHVAEVVSRPCDPDSMGGRSPFDLMRRVLKILDDEDTLVTKPIPGHEGKLIDKTFLRALANAAETFRACVELDSDATYWSWHVATLLTMVYVSFGSFSPGRMFDDNLDIHVEDERPQLGSFQRMRASASAAVECFLKRAFDSDCPMMHLSVMTMLEWKQAIFLLHRSTPDYGEEVKGLHAHHTYQWALRHGSQASLTAAEGHYHQGRRLNDDQMLNIAARALDRDPSDKNNWMRFVEVLGSIEKSENVVPVRIDHLLGSQRVAKWNKDFFFAVESPQEPTQTSLVHSFLSAHSKLREHRRSKKRGSFRRDFIHRDPRLCMSWLRETNAGQNDIQYTYDFCKLDNLEHLFQPFNITKTNLDGHKLSPPVEAICMKMVVAGHILGADCTFIRSSIWRLADKWHSRQLTSDESEDEFGAAILWLKLYGLDINATFADEMKNC</sequence>
<evidence type="ECO:0000256" key="1">
    <source>
        <dbReference type="SAM" id="Coils"/>
    </source>
</evidence>
<feature type="compositionally biased region" description="Basic and acidic residues" evidence="2">
    <location>
        <begin position="16"/>
        <end position="32"/>
    </location>
</feature>
<gene>
    <name evidence="3" type="ORF">THAOC_30991</name>
</gene>
<evidence type="ECO:0000313" key="4">
    <source>
        <dbReference type="Proteomes" id="UP000266841"/>
    </source>
</evidence>
<feature type="coiled-coil region" evidence="1">
    <location>
        <begin position="662"/>
        <end position="689"/>
    </location>
</feature>
<feature type="compositionally biased region" description="Basic and acidic residues" evidence="2">
    <location>
        <begin position="560"/>
        <end position="577"/>
    </location>
</feature>
<accession>K0RTU4</accession>
<evidence type="ECO:0000256" key="2">
    <source>
        <dbReference type="SAM" id="MobiDB-lite"/>
    </source>
</evidence>
<feature type="region of interest" description="Disordered" evidence="2">
    <location>
        <begin position="540"/>
        <end position="632"/>
    </location>
</feature>
<protein>
    <submittedName>
        <fullName evidence="3">Uncharacterized protein</fullName>
    </submittedName>
</protein>
<reference evidence="3 4" key="1">
    <citation type="journal article" date="2012" name="Genome Biol.">
        <title>Genome and low-iron response of an oceanic diatom adapted to chronic iron limitation.</title>
        <authorList>
            <person name="Lommer M."/>
            <person name="Specht M."/>
            <person name="Roy A.S."/>
            <person name="Kraemer L."/>
            <person name="Andreson R."/>
            <person name="Gutowska M.A."/>
            <person name="Wolf J."/>
            <person name="Bergner S.V."/>
            <person name="Schilhabel M.B."/>
            <person name="Klostermeier U.C."/>
            <person name="Beiko R.G."/>
            <person name="Rosenstiel P."/>
            <person name="Hippler M."/>
            <person name="Laroche J."/>
        </authorList>
    </citation>
    <scope>NUCLEOTIDE SEQUENCE [LARGE SCALE GENOMIC DNA]</scope>
    <source>
        <strain evidence="3 4">CCMP1005</strain>
    </source>
</reference>
<evidence type="ECO:0000313" key="3">
    <source>
        <dbReference type="EMBL" id="EJK50077.1"/>
    </source>
</evidence>
<dbReference type="OrthoDB" id="10647710at2759"/>
<feature type="compositionally biased region" description="Basic and acidic residues" evidence="2">
    <location>
        <begin position="73"/>
        <end position="82"/>
    </location>
</feature>
<dbReference type="AlphaFoldDB" id="K0RTU4"/>
<feature type="region of interest" description="Disordered" evidence="2">
    <location>
        <begin position="142"/>
        <end position="204"/>
    </location>
</feature>
<dbReference type="Proteomes" id="UP000266841">
    <property type="component" value="Unassembled WGS sequence"/>
</dbReference>
<comment type="caution">
    <text evidence="3">The sequence shown here is derived from an EMBL/GenBank/DDBJ whole genome shotgun (WGS) entry which is preliminary data.</text>
</comment>
<dbReference type="eggNOG" id="ENOG502T0M6">
    <property type="taxonomic scope" value="Eukaryota"/>
</dbReference>
<feature type="region of interest" description="Disordered" evidence="2">
    <location>
        <begin position="1"/>
        <end position="114"/>
    </location>
</feature>
<keyword evidence="4" id="KW-1185">Reference proteome</keyword>
<feature type="compositionally biased region" description="Acidic residues" evidence="2">
    <location>
        <begin position="1"/>
        <end position="12"/>
    </location>
</feature>
<keyword evidence="1" id="KW-0175">Coiled coil</keyword>
<dbReference type="OMA" id="WHETIDS"/>
<feature type="compositionally biased region" description="Low complexity" evidence="2">
    <location>
        <begin position="43"/>
        <end position="58"/>
    </location>
</feature>
<organism evidence="3 4">
    <name type="scientific">Thalassiosira oceanica</name>
    <name type="common">Marine diatom</name>
    <dbReference type="NCBI Taxonomy" id="159749"/>
    <lineage>
        <taxon>Eukaryota</taxon>
        <taxon>Sar</taxon>
        <taxon>Stramenopiles</taxon>
        <taxon>Ochrophyta</taxon>
        <taxon>Bacillariophyta</taxon>
        <taxon>Coscinodiscophyceae</taxon>
        <taxon>Thalassiosirophycidae</taxon>
        <taxon>Thalassiosirales</taxon>
        <taxon>Thalassiosiraceae</taxon>
        <taxon>Thalassiosira</taxon>
    </lineage>
</organism>